<accession>A0A139H2K3</accession>
<dbReference type="EMBL" id="LFZN01000170">
    <property type="protein sequence ID" value="KXS96598.1"/>
    <property type="molecule type" value="Genomic_DNA"/>
</dbReference>
<sequence length="155" mass="17428">MSQNEKIISSDNIDITANPKYFQNGQLDIARFQSDISTFQHDLSKFKATFTDASSRLLSTLPKSSEALVQCIEQLAQAKFLLSQVYTAGALPNLSQVSVDYGEVNNWLSTLELGLPKEVYDAVVAREDELGGFGYEEDLLEKEKKIWEGRERGVW</sequence>
<gene>
    <name evidence="1" type="ORF">AC578_11138</name>
</gene>
<dbReference type="OrthoDB" id="10536527at2759"/>
<name>A0A139H2K3_9PEZI</name>
<organism evidence="1 2">
    <name type="scientific">Pseudocercospora eumusae</name>
    <dbReference type="NCBI Taxonomy" id="321146"/>
    <lineage>
        <taxon>Eukaryota</taxon>
        <taxon>Fungi</taxon>
        <taxon>Dikarya</taxon>
        <taxon>Ascomycota</taxon>
        <taxon>Pezizomycotina</taxon>
        <taxon>Dothideomycetes</taxon>
        <taxon>Dothideomycetidae</taxon>
        <taxon>Mycosphaerellales</taxon>
        <taxon>Mycosphaerellaceae</taxon>
        <taxon>Pseudocercospora</taxon>
    </lineage>
</organism>
<keyword evidence="2" id="KW-1185">Reference proteome</keyword>
<protein>
    <submittedName>
        <fullName evidence="1">Uncharacterized protein</fullName>
    </submittedName>
</protein>
<proteinExistence type="predicted"/>
<evidence type="ECO:0000313" key="2">
    <source>
        <dbReference type="Proteomes" id="UP000070133"/>
    </source>
</evidence>
<dbReference type="AlphaFoldDB" id="A0A139H2K3"/>
<reference evidence="1 2" key="1">
    <citation type="submission" date="2015-07" db="EMBL/GenBank/DDBJ databases">
        <title>Comparative genomics of the Sigatoka disease complex on banana suggests a link between parallel evolutionary changes in Pseudocercospora fijiensis and Pseudocercospora eumusae and increased virulence on the banana host.</title>
        <authorList>
            <person name="Chang T.-C."/>
            <person name="Salvucci A."/>
            <person name="Crous P.W."/>
            <person name="Stergiopoulos I."/>
        </authorList>
    </citation>
    <scope>NUCLEOTIDE SEQUENCE [LARGE SCALE GENOMIC DNA]</scope>
    <source>
        <strain evidence="1 2">CBS 114824</strain>
    </source>
</reference>
<evidence type="ECO:0000313" key="1">
    <source>
        <dbReference type="EMBL" id="KXS96598.1"/>
    </source>
</evidence>
<dbReference type="Proteomes" id="UP000070133">
    <property type="component" value="Unassembled WGS sequence"/>
</dbReference>
<comment type="caution">
    <text evidence="1">The sequence shown here is derived from an EMBL/GenBank/DDBJ whole genome shotgun (WGS) entry which is preliminary data.</text>
</comment>